<name>A0A7J7LNX3_9MAGN</name>
<dbReference type="Pfam" id="PF12776">
    <property type="entry name" value="Myb_DNA-bind_3"/>
    <property type="match status" value="1"/>
</dbReference>
<dbReference type="OrthoDB" id="686198at2759"/>
<keyword evidence="3" id="KW-1185">Reference proteome</keyword>
<feature type="domain" description="Myb/SANT-like" evidence="1">
    <location>
        <begin position="2"/>
        <end position="95"/>
    </location>
</feature>
<organism evidence="2 3">
    <name type="scientific">Kingdonia uniflora</name>
    <dbReference type="NCBI Taxonomy" id="39325"/>
    <lineage>
        <taxon>Eukaryota</taxon>
        <taxon>Viridiplantae</taxon>
        <taxon>Streptophyta</taxon>
        <taxon>Embryophyta</taxon>
        <taxon>Tracheophyta</taxon>
        <taxon>Spermatophyta</taxon>
        <taxon>Magnoliopsida</taxon>
        <taxon>Ranunculales</taxon>
        <taxon>Circaeasteraceae</taxon>
        <taxon>Kingdonia</taxon>
    </lineage>
</organism>
<comment type="caution">
    <text evidence="2">The sequence shown here is derived from an EMBL/GenBank/DDBJ whole genome shotgun (WGS) entry which is preliminary data.</text>
</comment>
<gene>
    <name evidence="2" type="ORF">GIB67_024592</name>
</gene>
<dbReference type="InterPro" id="IPR024752">
    <property type="entry name" value="Myb/SANT-like_dom"/>
</dbReference>
<protein>
    <recommendedName>
        <fullName evidence="1">Myb/SANT-like domain-containing protein</fullName>
    </recommendedName>
</protein>
<evidence type="ECO:0000313" key="3">
    <source>
        <dbReference type="Proteomes" id="UP000541444"/>
    </source>
</evidence>
<dbReference type="EMBL" id="JACGCM010002131">
    <property type="protein sequence ID" value="KAF6144365.1"/>
    <property type="molecule type" value="Genomic_DNA"/>
</dbReference>
<dbReference type="AlphaFoldDB" id="A0A7J7LNX3"/>
<dbReference type="PANTHER" id="PTHR46929:SF3">
    <property type="entry name" value="MYB_SANT-LIKE DOMAIN-CONTAINING PROTEIN"/>
    <property type="match status" value="1"/>
</dbReference>
<sequence length="101" mass="11540">MNWDSNMDDGLIESLVESIKVGKKNSRAWDESVWEPAKNVVFNKSQKVVRKSHMKSRLRTLQKELKGFNELLNKSGFGCNYMKNTVTASAACWDELLSDKV</sequence>
<accession>A0A7J7LNX3</accession>
<evidence type="ECO:0000313" key="2">
    <source>
        <dbReference type="EMBL" id="KAF6144365.1"/>
    </source>
</evidence>
<dbReference type="Proteomes" id="UP000541444">
    <property type="component" value="Unassembled WGS sequence"/>
</dbReference>
<dbReference type="PANTHER" id="PTHR46929">
    <property type="entry name" value="EXPRESSED PROTEIN"/>
    <property type="match status" value="1"/>
</dbReference>
<proteinExistence type="predicted"/>
<evidence type="ECO:0000259" key="1">
    <source>
        <dbReference type="Pfam" id="PF12776"/>
    </source>
</evidence>
<reference evidence="2 3" key="1">
    <citation type="journal article" date="2020" name="IScience">
        <title>Genome Sequencing of the Endangered Kingdonia uniflora (Circaeasteraceae, Ranunculales) Reveals Potential Mechanisms of Evolutionary Specialization.</title>
        <authorList>
            <person name="Sun Y."/>
            <person name="Deng T."/>
            <person name="Zhang A."/>
            <person name="Moore M.J."/>
            <person name="Landis J.B."/>
            <person name="Lin N."/>
            <person name="Zhang H."/>
            <person name="Zhang X."/>
            <person name="Huang J."/>
            <person name="Zhang X."/>
            <person name="Sun H."/>
            <person name="Wang H."/>
        </authorList>
    </citation>
    <scope>NUCLEOTIDE SEQUENCE [LARGE SCALE GENOMIC DNA]</scope>
    <source>
        <strain evidence="2">TB1705</strain>
        <tissue evidence="2">Leaf</tissue>
    </source>
</reference>